<reference evidence="5 6" key="1">
    <citation type="submission" date="2024-02" db="EMBL/GenBank/DDBJ databases">
        <authorList>
            <person name="Daric V."/>
            <person name="Darras S."/>
        </authorList>
    </citation>
    <scope>NUCLEOTIDE SEQUENCE [LARGE SCALE GENOMIC DNA]</scope>
</reference>
<protein>
    <submittedName>
        <fullName evidence="5">Uncharacterized protein</fullName>
    </submittedName>
</protein>
<gene>
    <name evidence="5" type="ORF">CVLEPA_LOCUS7907</name>
</gene>
<feature type="region of interest" description="Disordered" evidence="4">
    <location>
        <begin position="83"/>
        <end position="152"/>
    </location>
</feature>
<dbReference type="EMBL" id="CAWYQH010000046">
    <property type="protein sequence ID" value="CAK8677924.1"/>
    <property type="molecule type" value="Genomic_DNA"/>
</dbReference>
<organism evidence="5 6">
    <name type="scientific">Clavelina lepadiformis</name>
    <name type="common">Light-bulb sea squirt</name>
    <name type="synonym">Ascidia lepadiformis</name>
    <dbReference type="NCBI Taxonomy" id="159417"/>
    <lineage>
        <taxon>Eukaryota</taxon>
        <taxon>Metazoa</taxon>
        <taxon>Chordata</taxon>
        <taxon>Tunicata</taxon>
        <taxon>Ascidiacea</taxon>
        <taxon>Aplousobranchia</taxon>
        <taxon>Clavelinidae</taxon>
        <taxon>Clavelina</taxon>
    </lineage>
</organism>
<dbReference type="Proteomes" id="UP001642483">
    <property type="component" value="Unassembled WGS sequence"/>
</dbReference>
<sequence>MDKVVAVSASKDVEIVSKAGEEETKTRPKKKVLDEETYTENVERIIVRDFFPDHEQLKDQQEYLAAEEKKDFERMRQIALKYAAGGPRGDTPATFIRNTPLPSPASFETPLTNAPHPSMSRKEKKFEDDVDNNLGYKKKAYEPESEEDVKKNDKKVSLDKFLSKYTSEDNESFETIMVKTDEARREKHAWLYEAEKTHAETTKEILQLEDSSKPLAITDGCDSSEIKDTRALNKECATVPIHTWEYKTKNPLMYYPEGIENEDDGVFKKPRLINHENTRFHDDPFKNTLHQAKLAQSAKEQNNLMGERVGHDGKSVIPQESPRVGGYGFVATPSPMPGVNDSPLMTWGEIGSTPARLEGGVTPGPAFRFPEDSERDKLTYQMVDANTKKNRAKKQAALKQMKASFLGTPNRMGSVMRSERLNTLSPAARRLVSKKFNLGTDKALKASYTPTPPQRRLAGDDTPLAKTPTPRLRTTPKNTPSQGDITDNLLNIPSKKRKLAADFF</sequence>
<evidence type="ECO:0000313" key="5">
    <source>
        <dbReference type="EMBL" id="CAK8677924.1"/>
    </source>
</evidence>
<feature type="compositionally biased region" description="Low complexity" evidence="4">
    <location>
        <begin position="462"/>
        <end position="480"/>
    </location>
</feature>
<accession>A0ABP0FE34</accession>
<keyword evidence="6" id="KW-1185">Reference proteome</keyword>
<proteinExistence type="inferred from homology"/>
<comment type="subcellular location">
    <subcellularLocation>
        <location evidence="1">Nucleus</location>
    </subcellularLocation>
</comment>
<comment type="similarity">
    <text evidence="2">Belongs to the ESS2 family.</text>
</comment>
<evidence type="ECO:0000256" key="1">
    <source>
        <dbReference type="ARBA" id="ARBA00004123"/>
    </source>
</evidence>
<dbReference type="PANTHER" id="PTHR12940:SF0">
    <property type="entry name" value="SPLICING FACTOR ESS-2 HOMOLOG"/>
    <property type="match status" value="1"/>
</dbReference>
<dbReference type="PANTHER" id="PTHR12940">
    <property type="entry name" value="ES-2 PROTEIN - RELATED"/>
    <property type="match status" value="1"/>
</dbReference>
<evidence type="ECO:0000256" key="3">
    <source>
        <dbReference type="ARBA" id="ARBA00023242"/>
    </source>
</evidence>
<comment type="caution">
    <text evidence="5">The sequence shown here is derived from an EMBL/GenBank/DDBJ whole genome shotgun (WGS) entry which is preliminary data.</text>
</comment>
<evidence type="ECO:0000256" key="4">
    <source>
        <dbReference type="SAM" id="MobiDB-lite"/>
    </source>
</evidence>
<feature type="region of interest" description="Disordered" evidence="4">
    <location>
        <begin position="443"/>
        <end position="489"/>
    </location>
</feature>
<dbReference type="Pfam" id="PF09751">
    <property type="entry name" value="Es2"/>
    <property type="match status" value="1"/>
</dbReference>
<keyword evidence="3" id="KW-0539">Nucleus</keyword>
<evidence type="ECO:0000313" key="6">
    <source>
        <dbReference type="Proteomes" id="UP001642483"/>
    </source>
</evidence>
<evidence type="ECO:0000256" key="2">
    <source>
        <dbReference type="ARBA" id="ARBA00009072"/>
    </source>
</evidence>
<name>A0ABP0FE34_CLALP</name>
<dbReference type="InterPro" id="IPR019148">
    <property type="entry name" value="Nuclear_protein_DGCR14_ESS-2"/>
</dbReference>